<keyword evidence="2" id="KW-1003">Cell membrane</keyword>
<protein>
    <submittedName>
        <fullName evidence="9">Glycosyl transferase, family 4, conserved region</fullName>
    </submittedName>
</protein>
<dbReference type="GO" id="GO:0016780">
    <property type="term" value="F:phosphotransferase activity, for other substituted phosphate groups"/>
    <property type="evidence" value="ECO:0007669"/>
    <property type="project" value="InterPro"/>
</dbReference>
<dbReference type="GO" id="GO:0005886">
    <property type="term" value="C:plasma membrane"/>
    <property type="evidence" value="ECO:0007669"/>
    <property type="project" value="UniProtKB-SubCell"/>
</dbReference>
<evidence type="ECO:0000256" key="4">
    <source>
        <dbReference type="ARBA" id="ARBA00022692"/>
    </source>
</evidence>
<evidence type="ECO:0000256" key="3">
    <source>
        <dbReference type="ARBA" id="ARBA00022679"/>
    </source>
</evidence>
<dbReference type="AlphaFoldDB" id="D4H5T3"/>
<feature type="transmembrane region" description="Helical" evidence="8">
    <location>
        <begin position="491"/>
        <end position="508"/>
    </location>
</feature>
<dbReference type="GO" id="GO:0009103">
    <property type="term" value="P:lipopolysaccharide biosynthetic process"/>
    <property type="evidence" value="ECO:0007669"/>
    <property type="project" value="TreeGrafter"/>
</dbReference>
<dbReference type="GO" id="GO:0044038">
    <property type="term" value="P:cell wall macromolecule biosynthetic process"/>
    <property type="evidence" value="ECO:0007669"/>
    <property type="project" value="TreeGrafter"/>
</dbReference>
<feature type="transmembrane region" description="Helical" evidence="8">
    <location>
        <begin position="68"/>
        <end position="85"/>
    </location>
</feature>
<feature type="transmembrane region" description="Helical" evidence="8">
    <location>
        <begin position="418"/>
        <end position="435"/>
    </location>
</feature>
<dbReference type="InParanoid" id="D4H5T3"/>
<dbReference type="PaxDb" id="522772-Dacet_2770"/>
<feature type="binding site" evidence="7">
    <location>
        <position position="147"/>
    </location>
    <ligand>
        <name>Mg(2+)</name>
        <dbReference type="ChEBI" id="CHEBI:18420"/>
    </ligand>
</feature>
<dbReference type="RefSeq" id="WP_013012017.1">
    <property type="nucleotide sequence ID" value="NC_013943.1"/>
</dbReference>
<feature type="transmembrane region" description="Helical" evidence="8">
    <location>
        <begin position="364"/>
        <end position="382"/>
    </location>
</feature>
<dbReference type="Proteomes" id="UP000002012">
    <property type="component" value="Chromosome"/>
</dbReference>
<comment type="subcellular location">
    <subcellularLocation>
        <location evidence="1">Cell membrane</location>
        <topology evidence="1">Multi-pass membrane protein</topology>
    </subcellularLocation>
</comment>
<evidence type="ECO:0000256" key="5">
    <source>
        <dbReference type="ARBA" id="ARBA00022989"/>
    </source>
</evidence>
<evidence type="ECO:0000256" key="1">
    <source>
        <dbReference type="ARBA" id="ARBA00004651"/>
    </source>
</evidence>
<dbReference type="PANTHER" id="PTHR22926:SF3">
    <property type="entry name" value="UNDECAPRENYL-PHOSPHATE ALPHA-N-ACETYLGLUCOSAMINYL 1-PHOSPHATE TRANSFERASE"/>
    <property type="match status" value="1"/>
</dbReference>
<dbReference type="GO" id="GO:0046872">
    <property type="term" value="F:metal ion binding"/>
    <property type="evidence" value="ECO:0007669"/>
    <property type="project" value="UniProtKB-KW"/>
</dbReference>
<evidence type="ECO:0000313" key="9">
    <source>
        <dbReference type="EMBL" id="ADD69524.1"/>
    </source>
</evidence>
<keyword evidence="6 8" id="KW-0472">Membrane</keyword>
<feature type="transmembrane region" description="Helical" evidence="8">
    <location>
        <begin position="307"/>
        <end position="328"/>
    </location>
</feature>
<feature type="transmembrane region" description="Helical" evidence="8">
    <location>
        <begin position="97"/>
        <end position="117"/>
    </location>
</feature>
<feature type="transmembrane region" description="Helical" evidence="8">
    <location>
        <begin position="178"/>
        <end position="196"/>
    </location>
</feature>
<feature type="transmembrane region" description="Helical" evidence="8">
    <location>
        <begin position="154"/>
        <end position="172"/>
    </location>
</feature>
<accession>D4H5T3</accession>
<dbReference type="InterPro" id="IPR000715">
    <property type="entry name" value="Glycosyl_transferase_4"/>
</dbReference>
<dbReference type="GO" id="GO:0071555">
    <property type="term" value="P:cell wall organization"/>
    <property type="evidence" value="ECO:0007669"/>
    <property type="project" value="TreeGrafter"/>
</dbReference>
<keyword evidence="10" id="KW-1185">Reference proteome</keyword>
<evidence type="ECO:0000256" key="7">
    <source>
        <dbReference type="PIRSR" id="PIRSR600715-1"/>
    </source>
</evidence>
<organism evidence="9 10">
    <name type="scientific">Denitrovibrio acetiphilus (strain DSM 12809 / NBRC 114555 / N2460)</name>
    <dbReference type="NCBI Taxonomy" id="522772"/>
    <lineage>
        <taxon>Bacteria</taxon>
        <taxon>Pseudomonadati</taxon>
        <taxon>Deferribacterota</taxon>
        <taxon>Deferribacteres</taxon>
        <taxon>Deferribacterales</taxon>
        <taxon>Geovibrionaceae</taxon>
        <taxon>Denitrovibrio</taxon>
    </lineage>
</organism>
<feature type="binding site" evidence="7">
    <location>
        <position position="207"/>
    </location>
    <ligand>
        <name>Mg(2+)</name>
        <dbReference type="ChEBI" id="CHEBI:18420"/>
    </ligand>
</feature>
<feature type="transmembrane region" description="Helical" evidence="8">
    <location>
        <begin position="274"/>
        <end position="301"/>
    </location>
</feature>
<evidence type="ECO:0000313" key="10">
    <source>
        <dbReference type="Proteomes" id="UP000002012"/>
    </source>
</evidence>
<name>D4H5T3_DENA2</name>
<evidence type="ECO:0000256" key="2">
    <source>
        <dbReference type="ARBA" id="ARBA00022475"/>
    </source>
</evidence>
<keyword evidence="7" id="KW-0479">Metal-binding</keyword>
<evidence type="ECO:0000256" key="8">
    <source>
        <dbReference type="SAM" id="Phobius"/>
    </source>
</evidence>
<feature type="transmembrane region" description="Helical" evidence="8">
    <location>
        <begin position="441"/>
        <end position="460"/>
    </location>
</feature>
<keyword evidence="4 8" id="KW-0812">Transmembrane</keyword>
<dbReference type="OrthoDB" id="9783652at2"/>
<dbReference type="STRING" id="522772.Dacet_2770"/>
<dbReference type="HOGENOM" id="CLU_023982_7_0_0"/>
<dbReference type="eggNOG" id="COG0472">
    <property type="taxonomic scope" value="Bacteria"/>
</dbReference>
<reference evidence="9 10" key="1">
    <citation type="journal article" date="2010" name="Stand. Genomic Sci.">
        <title>Complete genome sequence of Denitrovibrio acetiphilus type strain (N2460).</title>
        <authorList>
            <person name="Kiss H."/>
            <person name="Lang E."/>
            <person name="Lapidus A."/>
            <person name="Copeland A."/>
            <person name="Nolan M."/>
            <person name="Glavina Del Rio T."/>
            <person name="Chen F."/>
            <person name="Lucas S."/>
            <person name="Tice H."/>
            <person name="Cheng J.F."/>
            <person name="Han C."/>
            <person name="Goodwin L."/>
            <person name="Pitluck S."/>
            <person name="Liolios K."/>
            <person name="Pati A."/>
            <person name="Ivanova N."/>
            <person name="Mavromatis K."/>
            <person name="Chen A."/>
            <person name="Palaniappan K."/>
            <person name="Land M."/>
            <person name="Hauser L."/>
            <person name="Chang Y.J."/>
            <person name="Jeffries C.D."/>
            <person name="Detter J.C."/>
            <person name="Brettin T."/>
            <person name="Spring S."/>
            <person name="Rohde M."/>
            <person name="Goker M."/>
            <person name="Woyke T."/>
            <person name="Bristow J."/>
            <person name="Eisen J.A."/>
            <person name="Markowitz V."/>
            <person name="Hugenholtz P."/>
            <person name="Kyrpides N.C."/>
            <person name="Klenk H.P."/>
        </authorList>
    </citation>
    <scope>NUCLEOTIDE SEQUENCE [LARGE SCALE GENOMIC DNA]</scope>
    <source>
        <strain evidence="10">DSM 12809 / NBRC 114555 / N2460</strain>
    </source>
</reference>
<comment type="cofactor">
    <cofactor evidence="7">
        <name>Mg(2+)</name>
        <dbReference type="ChEBI" id="CHEBI:18420"/>
    </cofactor>
</comment>
<dbReference type="EMBL" id="CP001968">
    <property type="protein sequence ID" value="ADD69524.1"/>
    <property type="molecule type" value="Genomic_DNA"/>
</dbReference>
<feature type="transmembrane region" description="Helical" evidence="8">
    <location>
        <begin position="6"/>
        <end position="25"/>
    </location>
</feature>
<feature type="transmembrane region" description="Helical" evidence="8">
    <location>
        <begin position="520"/>
        <end position="542"/>
    </location>
</feature>
<feature type="transmembrane region" description="Helical" evidence="8">
    <location>
        <begin position="467"/>
        <end position="485"/>
    </location>
</feature>
<feature type="transmembrane region" description="Helical" evidence="8">
    <location>
        <begin position="388"/>
        <end position="406"/>
    </location>
</feature>
<dbReference type="PANTHER" id="PTHR22926">
    <property type="entry name" value="PHOSPHO-N-ACETYLMURAMOYL-PENTAPEPTIDE-TRANSFERASE"/>
    <property type="match status" value="1"/>
</dbReference>
<dbReference type="Pfam" id="PF00953">
    <property type="entry name" value="Glycos_transf_4"/>
    <property type="match status" value="1"/>
</dbReference>
<dbReference type="KEGG" id="dap:Dacet_2770"/>
<keyword evidence="3 9" id="KW-0808">Transferase</keyword>
<keyword evidence="7" id="KW-0460">Magnesium</keyword>
<keyword evidence="5 8" id="KW-1133">Transmembrane helix</keyword>
<feature type="transmembrane region" description="Helical" evidence="8">
    <location>
        <begin position="203"/>
        <end position="222"/>
    </location>
</feature>
<proteinExistence type="predicted"/>
<feature type="transmembrane region" description="Helical" evidence="8">
    <location>
        <begin position="123"/>
        <end position="142"/>
    </location>
</feature>
<gene>
    <name evidence="9" type="ordered locus">Dacet_2770</name>
</gene>
<evidence type="ECO:0000256" key="6">
    <source>
        <dbReference type="ARBA" id="ARBA00023136"/>
    </source>
</evidence>
<dbReference type="CDD" id="cd06853">
    <property type="entry name" value="GT_WecA_like"/>
    <property type="match status" value="1"/>
</dbReference>
<sequence length="710" mass="79525" precursor="true">MLLIYMLTGFAVSLITVPFITALAAKAQIVDVPCERKIHIDNIPLLGGLGIFAAYIIVILTIDSFSAKTYALIAANVIIIITGMFDDVFSLNAPKKLIGQVAAAVVIILFTDFRFTISSFDYAFLSYPMVNIAFTLLWVVGVTNALNLVDGMDGLAGGIAFMAFGAMSYAAYSKGYDFNAYVCMGLMGATLGFLRYNIPPAKVFMGDTGSLFLGFNIAVMSIGTSHKSGTVLSVLIPIMFISLPLFDTMLAIVRRAMKGKNPMKADKEHLHHRLLSLEFSSVQTLMIFYSLSILLIAISIFSFQKQFIWGAIIILMLLYIFFLVLKLFHLFDAGKKIRSLNEKMRRTAVIISKHNMEYDIRTQLLDIVIMLASSAMITKFIWHEILINYTQLAAAIAFCISMFAVLTYKRVSHIKNQFVSFGFFWFFFYMVFISYKSSFTAFDFTCLTVLFVCIIFKILIQKQIDLFVSNPMELIMFFCLILIYLFTKAPAADFLAISAFAFILYYANKFYFNAKSALNISYTVVLSVFLIIFTISSSMSIVNSDSGGTPVALTPAQIKSLLKDYTRNGEYEKAHQLLLAYEDKRPFTIMKAYYKGEGAKLYSNLVLDALLAGDLALSNTYLNEFLTIFPDMVEEFYVTVAPILTRVSKLNIRGAGDIHIAGISIDQISKTYSETLFAMSSRYEHKGFDKRSHSYSEIAMLLEDIGKSAK</sequence>
<feature type="transmembrane region" description="Helical" evidence="8">
    <location>
        <begin position="234"/>
        <end position="253"/>
    </location>
</feature>
<feature type="transmembrane region" description="Helical" evidence="8">
    <location>
        <begin position="45"/>
        <end position="62"/>
    </location>
</feature>